<feature type="transmembrane region" description="Helical" evidence="6">
    <location>
        <begin position="116"/>
        <end position="134"/>
    </location>
</feature>
<dbReference type="InterPro" id="IPR043428">
    <property type="entry name" value="LivM-like"/>
</dbReference>
<feature type="transmembrane region" description="Helical" evidence="6">
    <location>
        <begin position="285"/>
        <end position="309"/>
    </location>
</feature>
<keyword evidence="3 6" id="KW-0812">Transmembrane</keyword>
<dbReference type="PANTHER" id="PTHR30482">
    <property type="entry name" value="HIGH-AFFINITY BRANCHED-CHAIN AMINO ACID TRANSPORT SYSTEM PERMEASE"/>
    <property type="match status" value="1"/>
</dbReference>
<feature type="transmembrane region" description="Helical" evidence="6">
    <location>
        <begin position="213"/>
        <end position="235"/>
    </location>
</feature>
<dbReference type="Pfam" id="PF02653">
    <property type="entry name" value="BPD_transp_2"/>
    <property type="match status" value="1"/>
</dbReference>
<keyword evidence="8" id="KW-1185">Reference proteome</keyword>
<evidence type="ECO:0000256" key="1">
    <source>
        <dbReference type="ARBA" id="ARBA00004651"/>
    </source>
</evidence>
<protein>
    <submittedName>
        <fullName evidence="7">Branched-chain amino acid ABC transporter permease</fullName>
    </submittedName>
</protein>
<feature type="transmembrane region" description="Helical" evidence="6">
    <location>
        <begin position="12"/>
        <end position="31"/>
    </location>
</feature>
<dbReference type="PANTHER" id="PTHR30482:SF20">
    <property type="entry name" value="HIGH-AFFINITY BRANCHED-CHAIN AMINO ACID TRANSPORT SYSTEM PERMEASE PROTEIN LIVM"/>
    <property type="match status" value="1"/>
</dbReference>
<keyword evidence="4 6" id="KW-1133">Transmembrane helix</keyword>
<feature type="transmembrane region" description="Helical" evidence="6">
    <location>
        <begin position="247"/>
        <end position="273"/>
    </location>
</feature>
<evidence type="ECO:0000256" key="2">
    <source>
        <dbReference type="ARBA" id="ARBA00022475"/>
    </source>
</evidence>
<evidence type="ECO:0000313" key="8">
    <source>
        <dbReference type="Proteomes" id="UP001597260"/>
    </source>
</evidence>
<comment type="caution">
    <text evidence="7">The sequence shown here is derived from an EMBL/GenBank/DDBJ whole genome shotgun (WGS) entry which is preliminary data.</text>
</comment>
<evidence type="ECO:0000256" key="3">
    <source>
        <dbReference type="ARBA" id="ARBA00022692"/>
    </source>
</evidence>
<feature type="transmembrane region" description="Helical" evidence="6">
    <location>
        <begin position="87"/>
        <end position="109"/>
    </location>
</feature>
<dbReference type="InterPro" id="IPR001851">
    <property type="entry name" value="ABC_transp_permease"/>
</dbReference>
<gene>
    <name evidence="7" type="ORF">ACFQ4H_05755</name>
</gene>
<evidence type="ECO:0000256" key="4">
    <source>
        <dbReference type="ARBA" id="ARBA00022989"/>
    </source>
</evidence>
<dbReference type="CDD" id="cd06581">
    <property type="entry name" value="TM_PBP1_LivM_like"/>
    <property type="match status" value="1"/>
</dbReference>
<keyword evidence="2" id="KW-1003">Cell membrane</keyword>
<comment type="subcellular location">
    <subcellularLocation>
        <location evidence="1">Cell membrane</location>
        <topology evidence="1">Multi-pass membrane protein</topology>
    </subcellularLocation>
</comment>
<reference evidence="8" key="1">
    <citation type="journal article" date="2019" name="Int. J. Syst. Evol. Microbiol.">
        <title>The Global Catalogue of Microorganisms (GCM) 10K type strain sequencing project: providing services to taxonomists for standard genome sequencing and annotation.</title>
        <authorList>
            <consortium name="The Broad Institute Genomics Platform"/>
            <consortium name="The Broad Institute Genome Sequencing Center for Infectious Disease"/>
            <person name="Wu L."/>
            <person name="Ma J."/>
        </authorList>
    </citation>
    <scope>NUCLEOTIDE SEQUENCE [LARGE SCALE GENOMIC DNA]</scope>
    <source>
        <strain evidence="8">JCM 31037</strain>
    </source>
</reference>
<feature type="transmembrane region" description="Helical" evidence="6">
    <location>
        <begin position="162"/>
        <end position="182"/>
    </location>
</feature>
<proteinExistence type="predicted"/>
<name>A0ABW3YBE5_9ACTN</name>
<dbReference type="RefSeq" id="WP_377567742.1">
    <property type="nucleotide sequence ID" value="NZ_JBHTMP010000006.1"/>
</dbReference>
<accession>A0ABW3YBE5</accession>
<evidence type="ECO:0000256" key="6">
    <source>
        <dbReference type="SAM" id="Phobius"/>
    </source>
</evidence>
<organism evidence="7 8">
    <name type="scientific">Micromonospora sonneratiae</name>
    <dbReference type="NCBI Taxonomy" id="1184706"/>
    <lineage>
        <taxon>Bacteria</taxon>
        <taxon>Bacillati</taxon>
        <taxon>Actinomycetota</taxon>
        <taxon>Actinomycetes</taxon>
        <taxon>Micromonosporales</taxon>
        <taxon>Micromonosporaceae</taxon>
        <taxon>Micromonospora</taxon>
    </lineage>
</organism>
<evidence type="ECO:0000256" key="5">
    <source>
        <dbReference type="ARBA" id="ARBA00023136"/>
    </source>
</evidence>
<feature type="transmembrane region" description="Helical" evidence="6">
    <location>
        <begin position="37"/>
        <end position="55"/>
    </location>
</feature>
<evidence type="ECO:0000313" key="7">
    <source>
        <dbReference type="EMBL" id="MFD1320594.1"/>
    </source>
</evidence>
<sequence>MNSLTAARPFRRIRIALVVVGLLLMVVAPLQLPPFRVNQLTGVLIFALALVGLNLTTGYAGIISLGHGAFFAVGAYTSAVLAHHYSWPLVAALPVSLVTAAILGLLIGLPTLRLRGLYLALVTVALAMCAVPFFQRFEWLGGAQGLVVPESDAPFGLAPDQWVYYVAFVLAALGFVVARNLMRSNVGRALLAAKTNEVAASTFGVDISRFRTLTFVVSAGFAGLAGGVQTMLVGFASPDSFPLMLSLTFFIGIVVGGVGSASGPIIGAFFVQFVPLWGGEINTSVAGLIFGVILILVILVAPGGIAGLVGRLSNKLFSKNGKREALSGQP</sequence>
<dbReference type="Proteomes" id="UP001597260">
    <property type="component" value="Unassembled WGS sequence"/>
</dbReference>
<feature type="transmembrane region" description="Helical" evidence="6">
    <location>
        <begin position="62"/>
        <end position="81"/>
    </location>
</feature>
<keyword evidence="5 6" id="KW-0472">Membrane</keyword>
<dbReference type="EMBL" id="JBHTMP010000006">
    <property type="protein sequence ID" value="MFD1320594.1"/>
    <property type="molecule type" value="Genomic_DNA"/>
</dbReference>